<proteinExistence type="predicted"/>
<dbReference type="InterPro" id="IPR011041">
    <property type="entry name" value="Quinoprot_gluc/sorb_DH_b-prop"/>
</dbReference>
<protein>
    <submittedName>
        <fullName evidence="6">Quinoprotein glucose dehydrogenase B</fullName>
        <ecNumber evidence="6">1.1.5.2</ecNumber>
    </submittedName>
</protein>
<dbReference type="CDD" id="cd11304">
    <property type="entry name" value="Cadherin_repeat"/>
    <property type="match status" value="2"/>
</dbReference>
<dbReference type="Gene3D" id="2.60.120.430">
    <property type="entry name" value="Galactose-binding lectin"/>
    <property type="match status" value="5"/>
</dbReference>
<feature type="region of interest" description="Disordered" evidence="4">
    <location>
        <begin position="3786"/>
        <end position="3815"/>
    </location>
</feature>
<dbReference type="PANTHER" id="PTHR19328">
    <property type="entry name" value="HEDGEHOG-INTERACTING PROTEIN"/>
    <property type="match status" value="1"/>
</dbReference>
<dbReference type="SUPFAM" id="SSF141072">
    <property type="entry name" value="CalX-like"/>
    <property type="match status" value="4"/>
</dbReference>
<dbReference type="InterPro" id="IPR002126">
    <property type="entry name" value="Cadherin-like_dom"/>
</dbReference>
<dbReference type="EC" id="1.1.5.2" evidence="6"/>
<feature type="domain" description="Cadherin" evidence="5">
    <location>
        <begin position="5621"/>
        <end position="5716"/>
    </location>
</feature>
<keyword evidence="3" id="KW-0106">Calcium</keyword>
<dbReference type="Pfam" id="PF17963">
    <property type="entry name" value="Big_9"/>
    <property type="match status" value="1"/>
</dbReference>
<dbReference type="PROSITE" id="PS50268">
    <property type="entry name" value="CADHERIN_2"/>
    <property type="match status" value="4"/>
</dbReference>
<evidence type="ECO:0000256" key="1">
    <source>
        <dbReference type="ARBA" id="ARBA00022729"/>
    </source>
</evidence>
<dbReference type="SMART" id="SM00736">
    <property type="entry name" value="CADG"/>
    <property type="match status" value="5"/>
</dbReference>
<dbReference type="EMBL" id="FWFK01000006">
    <property type="protein sequence ID" value="SLN64974.1"/>
    <property type="molecule type" value="Genomic_DNA"/>
</dbReference>
<evidence type="ECO:0000256" key="2">
    <source>
        <dbReference type="ARBA" id="ARBA00022737"/>
    </source>
</evidence>
<dbReference type="Gene3D" id="2.60.120.260">
    <property type="entry name" value="Galactose-binding domain-like"/>
    <property type="match status" value="3"/>
</dbReference>
<dbReference type="InterPro" id="IPR013783">
    <property type="entry name" value="Ig-like_fold"/>
</dbReference>
<dbReference type="InterPro" id="IPR038081">
    <property type="entry name" value="CalX-like_sf"/>
</dbReference>
<dbReference type="GO" id="GO:0008876">
    <property type="term" value="F:quinoprotein glucose dehydrogenase activity"/>
    <property type="evidence" value="ECO:0007669"/>
    <property type="project" value="UniProtKB-EC"/>
</dbReference>
<gene>
    <name evidence="6" type="primary">gdhB</name>
    <name evidence="6" type="ORF">ROJ8625_03308</name>
</gene>
<keyword evidence="2" id="KW-0677">Repeat</keyword>
<dbReference type="RefSeq" id="WP_085792993.1">
    <property type="nucleotide sequence ID" value="NZ_FWFK01000006.1"/>
</dbReference>
<dbReference type="Gene3D" id="2.120.10.30">
    <property type="entry name" value="TolB, C-terminal domain"/>
    <property type="match status" value="2"/>
</dbReference>
<feature type="compositionally biased region" description="Acidic residues" evidence="4">
    <location>
        <begin position="3801"/>
        <end position="3815"/>
    </location>
</feature>
<keyword evidence="6" id="KW-0560">Oxidoreductase</keyword>
<dbReference type="Gene3D" id="2.60.40.10">
    <property type="entry name" value="Immunoglobulins"/>
    <property type="match status" value="7"/>
</dbReference>
<dbReference type="Pfam" id="PF05345">
    <property type="entry name" value="He_PIG"/>
    <property type="match status" value="6"/>
</dbReference>
<dbReference type="Proteomes" id="UP000193570">
    <property type="component" value="Unassembled WGS sequence"/>
</dbReference>
<feature type="domain" description="Cadherin" evidence="5">
    <location>
        <begin position="5295"/>
        <end position="5371"/>
    </location>
</feature>
<dbReference type="InterPro" id="IPR008979">
    <property type="entry name" value="Galactose-bd-like_sf"/>
</dbReference>
<dbReference type="OrthoDB" id="9773411at2"/>
<dbReference type="GO" id="GO:0007156">
    <property type="term" value="P:homophilic cell adhesion via plasma membrane adhesion molecules"/>
    <property type="evidence" value="ECO:0007669"/>
    <property type="project" value="InterPro"/>
</dbReference>
<feature type="domain" description="Cadherin" evidence="5">
    <location>
        <begin position="4217"/>
        <end position="4316"/>
    </location>
</feature>
<dbReference type="GO" id="GO:0016020">
    <property type="term" value="C:membrane"/>
    <property type="evidence" value="ECO:0007669"/>
    <property type="project" value="InterPro"/>
</dbReference>
<dbReference type="SMART" id="SM00237">
    <property type="entry name" value="Calx_beta"/>
    <property type="match status" value="2"/>
</dbReference>
<dbReference type="Pfam" id="PF11721">
    <property type="entry name" value="Malectin"/>
    <property type="match status" value="5"/>
</dbReference>
<evidence type="ECO:0000256" key="3">
    <source>
        <dbReference type="ARBA" id="ARBA00022837"/>
    </source>
</evidence>
<keyword evidence="7" id="KW-1185">Reference proteome</keyword>
<dbReference type="SMART" id="SM00112">
    <property type="entry name" value="CA"/>
    <property type="match status" value="4"/>
</dbReference>
<dbReference type="Pfam" id="PF03160">
    <property type="entry name" value="Calx-beta"/>
    <property type="match status" value="3"/>
</dbReference>
<accession>A0A1X6ZY23</accession>
<name>A0A1X6ZY23_9RHOB</name>
<dbReference type="SUPFAM" id="SSF49785">
    <property type="entry name" value="Galactose-binding domain-like"/>
    <property type="match status" value="3"/>
</dbReference>
<evidence type="ECO:0000256" key="4">
    <source>
        <dbReference type="SAM" id="MobiDB-lite"/>
    </source>
</evidence>
<reference evidence="6 7" key="1">
    <citation type="submission" date="2017-03" db="EMBL/GenBank/DDBJ databases">
        <authorList>
            <person name="Afonso C.L."/>
            <person name="Miller P.J."/>
            <person name="Scott M.A."/>
            <person name="Spackman E."/>
            <person name="Goraichik I."/>
            <person name="Dimitrov K.M."/>
            <person name="Suarez D.L."/>
            <person name="Swayne D.E."/>
        </authorList>
    </citation>
    <scope>NUCLEOTIDE SEQUENCE [LARGE SCALE GENOMIC DNA]</scope>
    <source>
        <strain evidence="6 7">CECT 8625</strain>
    </source>
</reference>
<dbReference type="CDD" id="cd02795">
    <property type="entry name" value="CBM6-CBM35-CBM36_like"/>
    <property type="match status" value="1"/>
</dbReference>
<dbReference type="InterPro" id="IPR003644">
    <property type="entry name" value="Calx_beta"/>
</dbReference>
<evidence type="ECO:0000313" key="7">
    <source>
        <dbReference type="Proteomes" id="UP000193570"/>
    </source>
</evidence>
<dbReference type="SUPFAM" id="SSF49313">
    <property type="entry name" value="Cadherin-like"/>
    <property type="match status" value="7"/>
</dbReference>
<dbReference type="InterPro" id="IPR015919">
    <property type="entry name" value="Cadherin-like_sf"/>
</dbReference>
<dbReference type="InterPro" id="IPR012938">
    <property type="entry name" value="Glc/Sorbosone_DH"/>
</dbReference>
<dbReference type="Pfam" id="PF07995">
    <property type="entry name" value="GSDH"/>
    <property type="match status" value="1"/>
</dbReference>
<feature type="domain" description="Cadherin" evidence="5">
    <location>
        <begin position="4105"/>
        <end position="4207"/>
    </location>
</feature>
<dbReference type="InterPro" id="IPR011042">
    <property type="entry name" value="6-blade_b-propeller_TolB-like"/>
</dbReference>
<keyword evidence="1" id="KW-0732">Signal</keyword>
<dbReference type="Gene3D" id="2.60.40.2810">
    <property type="match status" value="1"/>
</dbReference>
<organism evidence="6 7">
    <name type="scientific">Roseivivax jejudonensis</name>
    <dbReference type="NCBI Taxonomy" id="1529041"/>
    <lineage>
        <taxon>Bacteria</taxon>
        <taxon>Pseudomonadati</taxon>
        <taxon>Pseudomonadota</taxon>
        <taxon>Alphaproteobacteria</taxon>
        <taxon>Rhodobacterales</taxon>
        <taxon>Roseobacteraceae</taxon>
        <taxon>Roseivivax</taxon>
    </lineage>
</organism>
<dbReference type="Gene3D" id="2.60.40.60">
    <property type="entry name" value="Cadherins"/>
    <property type="match status" value="2"/>
</dbReference>
<sequence>MPVTNDFTQSELDLNGQANINSPTALVWGPDGRLYVTEVDGDVKILTVAFGDKDPGDSDPTAQFYVTASETLNQVKAIQNYNDDGTTNGSQNRQVTGIDVVQQHDENGDPVLFDGVPAVDIWVTSSDSRIGAGSGGNDANLDTNSGVITRLRQTEDGWDAVDMVRGLARSEENHATNGLEIIQVFENGQLVSERAIVASGGNANTGAPSNNFAGQQEQPLSGAILEVDITELNGMTVLTDGSGRQYVYDLPTLDDPTRDDANDPFGGNDGLNSAKLLADSPVQIYSAGYRNPYDVEVTEDGRVWTYDNGANNNWGGRPAGEDEDGDTNATEPESGVPTGFIATNLFVEDNDEIEGNFDPQNWDQLHEVTRSDDLGARELSAGLGGATTYTWDHPDLGELTLVYGGHPNPTRAEGARAGLLYSPNSGVQGAKLMVSNADKGGGASDFLEVVAWLQSIGYTDQFIAEFVVAVDPGVTYADTFVENYTIPTAAGEYSLVEDPNGPIGLPADIDEIVNALNPVEGNYLEAGYTDGAIDTGKGSINGLAEYTSTIFEEAGQTGMVGAIVAASLNQGQFYIIGRDGDGIVQTTTTQGRTIADDRQFLESGGAPLGLASIGDDLVPFGGETAFRGSMWAAIYKQNGPVIEIFQPGNAEDNALLGVNNYAGQEPADPTDNDLDGVDHINDPFDFDADNGLALGAGQSIVINFSQVDLAATPEFSGTVGDTGLLGAALDGVTPNRDARTGTFDDNNDGVTDRGDGFPPDVQENGLFDNAGNIIPGGNAPLLQIKSVQDGTALDGANSLRDGLQTGVRLDSDVQRMIAEVEVFNWWADQPGGGRVTGLMLGDGTQSNFVRLVFGDIGGGQLGLEIGIEEEDSYTVLQTVTDPALTTALETGAAANQKKVTLQIEVADIGGSYELNARYGFDGQAGYTEIDLPGATIPEGVLRDVLDGTHEISDGDTTLPSGASVGIVAEKDAGTFFTAVDFDVIRVEGFGNEINAATESEAEAPGTPGTDTVRYTGPAADILLDPTVENIDLSATGADVAVTGNDSDNVVTVGAGTNTITTGAGADEVRGTLANLGGDTITDFSTEDSVLIEDLSSQDITDVEYAAGSAILTINGQTLTFDGDFFDGFDPADGEATFDFVDTAEGVRITAREPLVPVVAINAGGTGGESFTGTLRDTELTFIGDGGGSSSGPGFETTGNNKAYTNATASSFDFPDTDLDSILASERSNAGDFGYTIEVPNGTYLVDMVFAEIYHGFHGGGADNTGTGFRTFDVELEGTEVISNLDVQAEAGGAGQQLIRSVVVEVTDGVLDINFSQDPEDIDQAKLSGLAVWSVGGGFAPADTTAPVIEEISLENPQNVQDGERTATVVLSDAGGFDADDFSGLDGSELTVTGVDVDSITYTGVTLSDGDTTATLTYEIAAAGGAWEDGTVGEISVAAGAFSDAAGNGSEAGSGGFVVQKNLDDLERGTVVRAINLGTTLAQSGDLAFDPVSQEDDDNAYGGALTDTIITDAFGNPVVFEADSDAYHTSPKPNQNANIDGKFGDTGSNAGGIDLDGSAYHTYRDSAAASWTSTYDGFANGVYVVELHFAELFHGDANGENAAGQRVGDFTVNGVVFGDDYDPAGEGRGADTPSVLTQTVTVTDGTIQVLVDDVTAGQPGYSAIVVYEAVDPAAPATISVADVSVAEGEDAVLTFSRTGDLSEEITVDYTLSAGTADAADFGAGTPDPVVFAVGQATATVTVPIVDDEETEGAETIAVTIDAVSSGQIGVGAATISIAPSDSDLQVPAGGTLLDLDFETAGDPIAEGGFDALLGGATALDTSPLAGGEARDVTVAGGKLVIDTSNGDLSQGPGDASKNDFVKTLDLSDPELNDIFVTTRFDNPFPATLAAQGVTGEVIPNYAQLGILIAQGDPATQQDPGQFQKLIFGGNSGTATQIWSQTELPTSNAQTLQITNSDGSPGPISLAAAAPFVLSDIATVELSLAIDKAAGTVAQYATFFDATGAVLGGTRPTETPGFLTAPPVQLEPAIAAAIADGTSVVGVTSTDYNQPLDSFEATWDFLRVTSPQFEASDDVATATLTGPETVAEGDAATYEVVLSADPSEEVSVTVDVTGAGIDPASLPADAELAAGGTQLTLTFAPGGALTQSFSVDVADDTLPELAEGFAVTVSGIGITPGGAASVATTIAANDGPVDSVNGTPVAGGDFADDGTAPTDIGTLAEGITTVVASQQGDSAPGGRERDYITFTVAEGQQLSGIVLRDWQTAESGTPQAFIGLDDGSVIAVDPVTFDGAEGLLGGYVYNTGDIVNPAISQDGNMLDELGDGDEQGTTFGDGTGFSGPLPAGTYTIWLNQGGDISTATLELVTEAPDTGPSLVKGDFVWGINAGNDGQITDTAGNVYDAAIASEWPGAAAYQPNSADKVDFTGDGVDNADDSVYESEFYGDGADLVFTRTDIPAGDYILTFKLAEIFANLPNSTAGEREFDLFVNGELVADDLNLVEEVGIEAAYDLDVQVTIPDEGEGTGTLTVTGVGVIENAKINALALYQAVPDIVDPVEVTASDDTFRLPEDSVAVPLAVLLNDSDTEGGVISIESVGQAQHGSVQLVDGELYYSPDPDYVGTDTFTYVSTNGETTDEATVSLTVVRSHEQPQSTQHPDNPYPNDYVNADEIAPEISPSGKSLVLTKVADLPNEANGAAPRMNSFDTVGERIFVSTEGTQTNSSVIYELVADGAGGRTVEVFFDIGAAYADGAADGRALTNSGGAIVQQGLRGIAFHPDFETNGKLYTSLSEERPSDTTGHPYLSDVDGNALNYDSVVIEWTIDESTGLIDPDSYREVFRIGNVGSGFNHPIRQIEFNPHAEPGDDDYGLLYVATGDGTWNYLSQGANASQNNDGLGKILRVDPTEQTNGDSYGVPADNPFVGDATMNDAVYALGFRNPGTITFATDGSGDTVILTTSVGFDNFEEVNLIEAGGNYGWPTRSGPFIVTQEGGNTTGVLPLPADEADFGFTYPVTFIAHDPFDSGEDIGFAGDIGAALTGGHVIQNGSELDGEFIFADFAENGRFFHVSLDDLLSQTITLEPGQDPDALTFATPSELTILLDHDGDPTTTPIVQGNFKDIVGSFRTDVRFGEGPDGELWVLNKRNGEIYVASNTLEADTVNDAPRGVVVSTVVGTLEEVTDTSAPIKVANITVVDDPLGTNVLSLGGDDANLFEIVGRELFLQANVALDAVNNPSLDVTVLVDDPDVGAAVDASATFSVSVVPEVATDPTDVDADGLLNNLDPAAYDAANGMDNVLLGGQTISLDFDTDTTDPLDGSSGLTGVQIVPGNSSFGPFDDPDDPYGSLTTDTAEVSGGNLVIQTTTGDIGGNNSGQDNYQTMLDVSGQNSVTFTTKFANPFDASTQPFSLIGFNIGTGTQSDFYKMLFIVTGSGVNVQVAQENAGSTSETNTLIGTLLDEGLGLADIADVVLSMTFDRTAGTITPEVTFLDESGAEIGGGTLAASAPPPNLLAALNGENPATGGTGGVALAVDTSNIIAPDSFTAEFDYLRAVSNDAPVGDPTVALTGAANVTEGDSGTTTVEYTVTLSQAPVSDVDVTVNLTSVLGGGATVPATVPGDVAFAGGATSQTLTFTPGGALTQTVTVEVAGDAEVEPNETFSISLDTTLETTEGATDEIVVTIDNDDADTATVAVGDVSVDEDAGVATVTFTRTGDDAEDVTVTYSTVDGTATAGTDYTAVTGGTAVIPAGGTGTITVDIPLLGDTDVEGDEAFSVVIDAAVAPTRTVVIDDAEGIVTLTDNDVPPPPQDASPEGDLDGDGVLNADDDDIDGDGVLNTDETFVYDATDAGTALVNGQVVRFDFGAEGDDPITPFEAGFTGSLWSPNKPDTPEINLDTAEVSGGTLNVVAGPGDHFGGNNTQENAFVAAYSAAEGLRVETTFALPDFDPTSPGVQGPVDFQGAGVVIGVDQNTMVKAVFGRTGPELQIVQDNAGGGAPSDIVTPMPDGFDFGAADIADVRIVLDVYIDDTSGTPVAMSTATVTFLDSAGDPIPEVDALTIGTIELEGTLAQLVLDGAPLGAGTIQTSTTSGQVFDVAYDYLEVTALGEPPADVPPTVALETVVASLPEDADTTQSVKIADIVVTDDGLSAVALSVTGDDAGLFTIVDGTAGPELHLVAGTVLDFETAASLSVGVTATDGAGTGSADLTLPVDDVNEAPTVTLENALAEIAEDADLTGGVKIADIVVADDALGTADLALDGADAGLFEIRGTELFLSETAVLDFESATQLDVTVTVDDAEVGVTPDGSAALTLAVGDVTEREQVADAPGDLPGADGGTNEIDTVVYTGSEDVGATGAAYQLPDAVENFDATGTGTVKVAGNAGDNAIGVGSGAEDEVDLTSGGSDSVTGTGAELDGTTIAGFESDDRIVVEGGAGASIVSVERGSTVLGIDTDDDGEADSTVTLVEDYDEEDLVVTEEDGNLVIGVAPAEPPATVRIEAEDLTNAGGYETEGNGVASEDALIFTRTAGTAGIALDGLVVPGMYNVTVGYFDENDGTAQATLTIDERSETWIFDADTTSNGAAAGSARTITFAAVTVDSDSTLTLSSLREQGEFARIDYVEFTPIDTGEDLPPIVVAAPEDATVPEGMAFELDLNGVFDDADTPELTYTLDPAAPAWLSIDPATGILSGTPADGDLGGPVTVTASDGTSSVSTTFDVTVEDVVTSGPIRVQAEDLTLSGAFFAQSLGAADGQVIRVTENDTGTATFDLAALEPGTYAIRIAYFDENDGESTATVTIGDRSESWVWNDDATSGNGGQAQNIRVRSFDSFEIAGGSLTLTVTGDAGELGRVDYIEFVPEEGDPDNLPPFAAFEIPPQSATEGTPYDLDFAEYYVDPEEQPLTLSVLSGPDWLSIVDGRLVGTPPDDTETGDITVEFAVSDGNTTITDSLVISVTGENDAPETPGIPAQVVNDSSVEIDLSAFFSDPDGDTLSYSLTGAPEGLSVDASGLLSGPAPATGPYQMTVTVTDGTETISTDLVLNVVYSAGGEEVSIEAEDFDLESGFFVETQPAASGDAGIRLLGNTSGSASYTFDDQITAGLYNVRVDYFDENDGVSAARLLASTDGGATFEELGAWLFDDTTGGNAAQAASLRARVFSGLEVGEGVILRLEADAEGGEFARIDGITLIPVSGANFAPVAEPGFEGGTFAALDPISIDLGDAFSDPEEDPLTFTLVSGPEWLSVENGALVGTPDSFGTFEVTVAATDGPDNSGITSTATFAITFVDDNAAPVVDLPLGTITLDEGQILETQAIFSDPDGDTLTYSLGEGAPAWLSIDPELGVLSGSPGPDDVGTVSVEVIATDDGALSATDIVTLVIENVNQAPEAGAPLADVDLDGGAAISVAVPADAFTDADLGVVPGETLTLSATLAGGGALPDWITFDPATGTFSGTALANQSLDITVTATDAEGETATQTFTLAVGDTPDLREPIVIEAEDFTGLADSGFVAENISTASGGRDIRAPQNSTVSVTTDTTAVGATGFYTVTVRYFDETDGSSIGRILVGGEEIGTWAFEEGTPVFGGPTGTSIQRGNIREISFDTVFTAGDLTVEVTAGGGELGRVDLIELTPADDPAPRLTTTALAADENAAAAGVIDAPGATSFALVDGEGDNALFSIDDTGALTFLAAPDFEAPGDGDTDNVYEVVVEATNANGTATGTVEVTVADVNEAPGLTVTPILASLTEDTDTSAPIAVADIVVTDDALGTNTLTLTGADASLFEIVGGQLVLRAGTVLDAATNGVLDVSVVLDDATLGTAEEATESLSVAVTTEDGTPAPEVVLRVNAFGPEVQATDGGPNWLADTEAAPSEFLTTTNNRGDAPAAGYSGSAAAIPEDVPEAVLDTARSSDASFSYDVPVENGTYQVNLYVAELFSGGQSGGFRVFDFSVEGSVPAAFDNVDPGTAYGADVGVLTTTVEVTDGVLNLGVLKDTVEGIQNPILNAFELVKLPDIDLTPPSATLAIVNPETADGPLGVEVTLADPDDVDPETFDAGDLAFSIGGFEVPAAITFDGYEAGVASYSVAAPDGGWVDDTQVGVTLQDGAIADAASNGNAEVTVGAQIEIGGGSTGGGDGEEGPALLRINAFGPEVAAIDGGVVWQADGEGAANSPYLVVTEDRGDAFGFAGDPATIPGDVPVAVMNTARSSDLPFGYDIPVSDLAGNGNYTVTLHLAELFDGNTAPGNRVFDVAIEGQTFGVLDNIDPALLGGGQDATELKYNVTVSDGTLDIDFLQDLVDNPIVNGIEIASFSGEVEGPPDPVDPTGALEAFASQSDLVTSASYTGGEIGSAYLSIMTGNNNVQASNFGGSSFEVTNTGDKTISAIFIDVEGALYPDSVFDPDGQGGDGAFKNWAIDSDGDTGAYITGTGYFLPGIDPIPNTGGAGGASNGGFKGAMVKFNPANDGGFNSTETVGFSGDMDPNSVAGMDKGDIDGSAILSWDVGGISGHELIGSTFTVLFDDGSTASGSLASDGSSAGSHAIATEAPTATAPGLTVNGVNPGGAGTYGGTVPSVIVSGDPGDVVRITLSKGFNPVVEQSNGIADIVNARLERYAFEANNAFDVQSVEVTIGAGGTFDASTLFDYDDPINNNVGSGSFAGDDVQPIAFVATKIEAGGQELPLGPTSRPIYLENVGGPVVGDPVTPAPEGYYQLLGSGNAAYFKIQIEDAGTNPGGKWSFLDAPDSEGRQSGFQGEGYYLFGSNTSTGIDNQVGGNEMLEYTIFVPEGETGTYNFVLRASRDGTEASDQQNDIWLNFKHAEDPGVGDIEEFLVLNGNEAEPTADGFVKLFGGPNNGSWGNATGIDGVPGNPNAQLQISEPGLYTIQIDGRSQGFHLDSFVLEKAGGSSPGNGSANSPFVTTGDTLPTVVDPIDDLSVVVGNGTTIDAGDAFEDLDLDPLTFSLNGAPSGVSIDPGTGVVSIGDGLSIGTYQITVSATDDDANVASDTFTLNVTEQPTGGTITATIASGSDDTDQNAGGGAVNVTKTDLELGDSGRDIGLRFTGLDLEFLESVTITGAYLEFTNRASGGSSGTIEAAIALEDSVSTETFSQANAPLTRDQFDFVTDWVDSDVPGGGETFESADFTEMLEAFLTDKAGGLSSSDDLVFVITDEAGIRKMSSFEGGSPAELVIEWDAL</sequence>
<dbReference type="PANTHER" id="PTHR19328:SF75">
    <property type="entry name" value="ALDOSE SUGAR DEHYDROGENASE YLII"/>
    <property type="match status" value="1"/>
</dbReference>
<dbReference type="InterPro" id="IPR021720">
    <property type="entry name" value="Malectin_dom"/>
</dbReference>
<evidence type="ECO:0000259" key="5">
    <source>
        <dbReference type="PROSITE" id="PS50268"/>
    </source>
</evidence>
<dbReference type="GO" id="GO:0005509">
    <property type="term" value="F:calcium ion binding"/>
    <property type="evidence" value="ECO:0007669"/>
    <property type="project" value="InterPro"/>
</dbReference>
<dbReference type="GO" id="GO:0007154">
    <property type="term" value="P:cell communication"/>
    <property type="evidence" value="ECO:0007669"/>
    <property type="project" value="InterPro"/>
</dbReference>
<dbReference type="Gene3D" id="2.60.40.2030">
    <property type="match status" value="4"/>
</dbReference>
<dbReference type="InterPro" id="IPR006644">
    <property type="entry name" value="Cadg"/>
</dbReference>
<feature type="region of interest" description="Disordered" evidence="4">
    <location>
        <begin position="308"/>
        <end position="337"/>
    </location>
</feature>
<dbReference type="SUPFAM" id="SSF50952">
    <property type="entry name" value="Soluble quinoprotein glucose dehydrogenase"/>
    <property type="match status" value="1"/>
</dbReference>
<evidence type="ECO:0000313" key="6">
    <source>
        <dbReference type="EMBL" id="SLN64974.1"/>
    </source>
</evidence>